<evidence type="ECO:0000313" key="9">
    <source>
        <dbReference type="Proteomes" id="UP000239485"/>
    </source>
</evidence>
<dbReference type="PROSITE" id="PS50850">
    <property type="entry name" value="MFS"/>
    <property type="match status" value="1"/>
</dbReference>
<evidence type="ECO:0000259" key="7">
    <source>
        <dbReference type="PROSITE" id="PS50850"/>
    </source>
</evidence>
<dbReference type="CDD" id="cd06173">
    <property type="entry name" value="MFS_MefA_like"/>
    <property type="match status" value="1"/>
</dbReference>
<dbReference type="GO" id="GO:0005886">
    <property type="term" value="C:plasma membrane"/>
    <property type="evidence" value="ECO:0007669"/>
    <property type="project" value="UniProtKB-SubCell"/>
</dbReference>
<comment type="subcellular location">
    <subcellularLocation>
        <location evidence="1">Cell membrane</location>
        <topology evidence="1">Multi-pass membrane protein</topology>
    </subcellularLocation>
</comment>
<dbReference type="Gene3D" id="1.20.1250.20">
    <property type="entry name" value="MFS general substrate transporter like domains"/>
    <property type="match status" value="1"/>
</dbReference>
<dbReference type="Proteomes" id="UP000239485">
    <property type="component" value="Unassembled WGS sequence"/>
</dbReference>
<feature type="transmembrane region" description="Helical" evidence="6">
    <location>
        <begin position="229"/>
        <end position="248"/>
    </location>
</feature>
<gene>
    <name evidence="8" type="ORF">CLV92_109107</name>
</gene>
<dbReference type="InterPro" id="IPR020846">
    <property type="entry name" value="MFS_dom"/>
</dbReference>
<dbReference type="InterPro" id="IPR011701">
    <property type="entry name" value="MFS"/>
</dbReference>
<evidence type="ECO:0000256" key="4">
    <source>
        <dbReference type="ARBA" id="ARBA00022989"/>
    </source>
</evidence>
<evidence type="ECO:0000256" key="2">
    <source>
        <dbReference type="ARBA" id="ARBA00022475"/>
    </source>
</evidence>
<evidence type="ECO:0000256" key="6">
    <source>
        <dbReference type="SAM" id="Phobius"/>
    </source>
</evidence>
<feature type="transmembrane region" description="Helical" evidence="6">
    <location>
        <begin position="376"/>
        <end position="398"/>
    </location>
</feature>
<dbReference type="PANTHER" id="PTHR23513">
    <property type="entry name" value="INTEGRAL MEMBRANE EFFLUX PROTEIN-RELATED"/>
    <property type="match status" value="1"/>
</dbReference>
<proteinExistence type="predicted"/>
<dbReference type="PANTHER" id="PTHR23513:SF6">
    <property type="entry name" value="MAJOR FACILITATOR SUPERFAMILY ASSOCIATED DOMAIN-CONTAINING PROTEIN"/>
    <property type="match status" value="1"/>
</dbReference>
<comment type="caution">
    <text evidence="8">The sequence shown here is derived from an EMBL/GenBank/DDBJ whole genome shotgun (WGS) entry which is preliminary data.</text>
</comment>
<feature type="transmembrane region" description="Helical" evidence="6">
    <location>
        <begin position="45"/>
        <end position="67"/>
    </location>
</feature>
<protein>
    <submittedName>
        <fullName evidence="8">MFS transporter</fullName>
    </submittedName>
</protein>
<organism evidence="8 9">
    <name type="scientific">Kineococcus xinjiangensis</name>
    <dbReference type="NCBI Taxonomy" id="512762"/>
    <lineage>
        <taxon>Bacteria</taxon>
        <taxon>Bacillati</taxon>
        <taxon>Actinomycetota</taxon>
        <taxon>Actinomycetes</taxon>
        <taxon>Kineosporiales</taxon>
        <taxon>Kineosporiaceae</taxon>
        <taxon>Kineococcus</taxon>
    </lineage>
</organism>
<evidence type="ECO:0000256" key="5">
    <source>
        <dbReference type="ARBA" id="ARBA00023136"/>
    </source>
</evidence>
<evidence type="ECO:0000256" key="3">
    <source>
        <dbReference type="ARBA" id="ARBA00022692"/>
    </source>
</evidence>
<dbReference type="RefSeq" id="WP_245886790.1">
    <property type="nucleotide sequence ID" value="NZ_PTJD01000009.1"/>
</dbReference>
<accession>A0A2S6II30</accession>
<feature type="transmembrane region" description="Helical" evidence="6">
    <location>
        <begin position="351"/>
        <end position="370"/>
    </location>
</feature>
<dbReference type="GO" id="GO:0022857">
    <property type="term" value="F:transmembrane transporter activity"/>
    <property type="evidence" value="ECO:0007669"/>
    <property type="project" value="InterPro"/>
</dbReference>
<reference evidence="8 9" key="1">
    <citation type="submission" date="2018-02" db="EMBL/GenBank/DDBJ databases">
        <title>Genomic Encyclopedia of Archaeal and Bacterial Type Strains, Phase II (KMG-II): from individual species to whole genera.</title>
        <authorList>
            <person name="Goeker M."/>
        </authorList>
    </citation>
    <scope>NUCLEOTIDE SEQUENCE [LARGE SCALE GENOMIC DNA]</scope>
    <source>
        <strain evidence="8 9">DSM 22857</strain>
    </source>
</reference>
<keyword evidence="3 6" id="KW-0812">Transmembrane</keyword>
<sequence>MSATAAPVRDRLPLTGLLLGHGTSTAGNAITLVAVPLHVLQTTGSAALTGLAGFCATAPVVLGGTLGGVVADRIGHRRASVVADLASAAAIGLAPLLHVSVGLPLWALLTLVALAGALDVPGQSSRYALLPPLAALARTPLERATAVMSGSERGAAMLGAPLGGLLVVWLGGPAALAVDAATFLLSAALVARCVPPAARGESDEEPASYRRDLREGLQLVLRQPLLRGLILMIFITNVLDVALLSVLLPVHSARVLGDPAAFGLLLGVFGGGALAGCLLWGALGPRLPRRAAFVAGFLLAGSPPFAALALELSLPRLLVVFALAGLAAGSLNPIIDAVLLERTPEQARARVMGLVSALTWVGTPTGPLLAGVAVEGIGLGAALIVAGGAYLLVTLAPLRGGPWRELGRRAPADVGERQPAPRGG</sequence>
<dbReference type="SUPFAM" id="SSF103473">
    <property type="entry name" value="MFS general substrate transporter"/>
    <property type="match status" value="1"/>
</dbReference>
<dbReference type="AlphaFoldDB" id="A0A2S6II30"/>
<dbReference type="Pfam" id="PF07690">
    <property type="entry name" value="MFS_1"/>
    <property type="match status" value="1"/>
</dbReference>
<keyword evidence="9" id="KW-1185">Reference proteome</keyword>
<feature type="transmembrane region" description="Helical" evidence="6">
    <location>
        <begin position="260"/>
        <end position="280"/>
    </location>
</feature>
<feature type="transmembrane region" description="Helical" evidence="6">
    <location>
        <begin position="292"/>
        <end position="310"/>
    </location>
</feature>
<dbReference type="EMBL" id="PTJD01000009">
    <property type="protein sequence ID" value="PPK93830.1"/>
    <property type="molecule type" value="Genomic_DNA"/>
</dbReference>
<feature type="transmembrane region" description="Helical" evidence="6">
    <location>
        <begin position="316"/>
        <end position="339"/>
    </location>
</feature>
<evidence type="ECO:0000256" key="1">
    <source>
        <dbReference type="ARBA" id="ARBA00004651"/>
    </source>
</evidence>
<keyword evidence="2" id="KW-1003">Cell membrane</keyword>
<keyword evidence="4 6" id="KW-1133">Transmembrane helix</keyword>
<evidence type="ECO:0000313" key="8">
    <source>
        <dbReference type="EMBL" id="PPK93830.1"/>
    </source>
</evidence>
<feature type="domain" description="Major facilitator superfamily (MFS) profile" evidence="7">
    <location>
        <begin position="226"/>
        <end position="424"/>
    </location>
</feature>
<name>A0A2S6II30_9ACTN</name>
<dbReference type="InterPro" id="IPR036259">
    <property type="entry name" value="MFS_trans_sf"/>
</dbReference>
<feature type="transmembrane region" description="Helical" evidence="6">
    <location>
        <begin position="103"/>
        <end position="120"/>
    </location>
</feature>
<keyword evidence="5 6" id="KW-0472">Membrane</keyword>